<dbReference type="EMBL" id="WAEL01000008">
    <property type="protein sequence ID" value="NID12478.1"/>
    <property type="molecule type" value="Genomic_DNA"/>
</dbReference>
<keyword evidence="2" id="KW-0201">Cytochrome c-type biogenesis</keyword>
<feature type="chain" id="PRO_5045853731" evidence="5">
    <location>
        <begin position="27"/>
        <end position="351"/>
    </location>
</feature>
<evidence type="ECO:0000256" key="5">
    <source>
        <dbReference type="SAM" id="SignalP"/>
    </source>
</evidence>
<accession>A0ABX0QNW9</accession>
<dbReference type="InterPro" id="IPR036249">
    <property type="entry name" value="Thioredoxin-like_sf"/>
</dbReference>
<feature type="signal peptide" evidence="5">
    <location>
        <begin position="1"/>
        <end position="26"/>
    </location>
</feature>
<dbReference type="RefSeq" id="WP_166693318.1">
    <property type="nucleotide sequence ID" value="NZ_WAEL01000008.1"/>
</dbReference>
<protein>
    <submittedName>
        <fullName evidence="7">AhpC/TSA family protein</fullName>
    </submittedName>
</protein>
<name>A0ABX0QNW9_9BACT</name>
<dbReference type="InterPro" id="IPR050553">
    <property type="entry name" value="Thioredoxin_ResA/DsbE_sf"/>
</dbReference>
<comment type="subcellular location">
    <subcellularLocation>
        <location evidence="1">Cell envelope</location>
    </subcellularLocation>
</comment>
<feature type="domain" description="Thioredoxin" evidence="6">
    <location>
        <begin position="208"/>
        <end position="351"/>
    </location>
</feature>
<dbReference type="InterPro" id="IPR013766">
    <property type="entry name" value="Thioredoxin_domain"/>
</dbReference>
<proteinExistence type="predicted"/>
<keyword evidence="4" id="KW-0676">Redox-active center</keyword>
<comment type="caution">
    <text evidence="7">The sequence shown here is derived from an EMBL/GenBank/DDBJ whole genome shotgun (WGS) entry which is preliminary data.</text>
</comment>
<evidence type="ECO:0000313" key="8">
    <source>
        <dbReference type="Proteomes" id="UP000606008"/>
    </source>
</evidence>
<keyword evidence="5" id="KW-0732">Signal</keyword>
<dbReference type="Gene3D" id="3.40.30.10">
    <property type="entry name" value="Glutaredoxin"/>
    <property type="match status" value="1"/>
</dbReference>
<dbReference type="SUPFAM" id="SSF52833">
    <property type="entry name" value="Thioredoxin-like"/>
    <property type="match status" value="1"/>
</dbReference>
<evidence type="ECO:0000256" key="1">
    <source>
        <dbReference type="ARBA" id="ARBA00004196"/>
    </source>
</evidence>
<dbReference type="CDD" id="cd02966">
    <property type="entry name" value="TlpA_like_family"/>
    <property type="match status" value="1"/>
</dbReference>
<keyword evidence="3" id="KW-1015">Disulfide bond</keyword>
<reference evidence="8" key="1">
    <citation type="submission" date="2019-09" db="EMBL/GenBank/DDBJ databases">
        <authorList>
            <person name="Jung D.-H."/>
        </authorList>
    </citation>
    <scope>NUCLEOTIDE SEQUENCE [LARGE SCALE GENOMIC DNA]</scope>
    <source>
        <strain evidence="8">JA-25</strain>
    </source>
</reference>
<dbReference type="Pfam" id="PF00578">
    <property type="entry name" value="AhpC-TSA"/>
    <property type="match status" value="1"/>
</dbReference>
<dbReference type="PANTHER" id="PTHR42852">
    <property type="entry name" value="THIOL:DISULFIDE INTERCHANGE PROTEIN DSBE"/>
    <property type="match status" value="1"/>
</dbReference>
<dbReference type="PANTHER" id="PTHR42852:SF6">
    <property type="entry name" value="THIOL:DISULFIDE INTERCHANGE PROTEIN DSBE"/>
    <property type="match status" value="1"/>
</dbReference>
<dbReference type="InterPro" id="IPR000866">
    <property type="entry name" value="AhpC/TSA"/>
</dbReference>
<evidence type="ECO:0000256" key="3">
    <source>
        <dbReference type="ARBA" id="ARBA00023157"/>
    </source>
</evidence>
<keyword evidence="8" id="KW-1185">Reference proteome</keyword>
<dbReference type="PROSITE" id="PS51352">
    <property type="entry name" value="THIOREDOXIN_2"/>
    <property type="match status" value="1"/>
</dbReference>
<gene>
    <name evidence="7" type="ORF">F7231_20075</name>
</gene>
<evidence type="ECO:0000256" key="2">
    <source>
        <dbReference type="ARBA" id="ARBA00022748"/>
    </source>
</evidence>
<sequence>MEKLVRINLLVLLVLLNLLYSESAVAQAPRNRFTLVGTINRPNGMIQLLPLGGKENHPVTTATYQTTIVDGRFTFTGEAPYPLAFMIANFPEYVSNPFIIEAGTQSIQCNADSIREVPCITNRSMQEVNAAPVNFFVRLVVGTQQKQNLLAFAKQHPDSYVGLWATVQLLGFGYHPLLDSTYLAFNSALKKTFTGARLGTMLASARIAAIGNLFPTVSLRTIDGQPAQLTNPQQARYTLVDFWFSRCGACIDQFPALKSLFSQYPRTDFNIVQVSIDKQAEIALWKKTIQKHELPWSQYLDESGQFASGVLAIDAYPSNFLLDQQGRIVRRDVRMEELTKFLVDNVPGPLK</sequence>
<dbReference type="Proteomes" id="UP000606008">
    <property type="component" value="Unassembled WGS sequence"/>
</dbReference>
<organism evidence="7 8">
    <name type="scientific">Fibrivirga algicola</name>
    <dbReference type="NCBI Taxonomy" id="2950420"/>
    <lineage>
        <taxon>Bacteria</taxon>
        <taxon>Pseudomonadati</taxon>
        <taxon>Bacteroidota</taxon>
        <taxon>Cytophagia</taxon>
        <taxon>Cytophagales</taxon>
        <taxon>Spirosomataceae</taxon>
        <taxon>Fibrivirga</taxon>
    </lineage>
</organism>
<evidence type="ECO:0000259" key="6">
    <source>
        <dbReference type="PROSITE" id="PS51352"/>
    </source>
</evidence>
<evidence type="ECO:0000313" key="7">
    <source>
        <dbReference type="EMBL" id="NID12478.1"/>
    </source>
</evidence>
<evidence type="ECO:0000256" key="4">
    <source>
        <dbReference type="ARBA" id="ARBA00023284"/>
    </source>
</evidence>
<reference evidence="8" key="2">
    <citation type="submission" date="2023-07" db="EMBL/GenBank/DDBJ databases">
        <authorList>
            <person name="Jung D.-H."/>
        </authorList>
    </citation>
    <scope>NUCLEOTIDE SEQUENCE [LARGE SCALE GENOMIC DNA]</scope>
    <source>
        <strain evidence="8">JA-25</strain>
    </source>
</reference>